<gene>
    <name evidence="2" type="ORF">AGLY_015959</name>
</gene>
<comment type="caution">
    <text evidence="2">The sequence shown here is derived from an EMBL/GenBank/DDBJ whole genome shotgun (WGS) entry which is preliminary data.</text>
</comment>
<sequence>MYAYQPETAPPELIFEMKTPSSVLSSGLPRWPRRPPLICMPSFSLASRTILSGRGSCCTVRVISSVGFKRMKIPCSCNPNGLGGVCGGAGGGVFGDIYDRDLVDAILGEIELCDSESEYRASTIRSHTRRTNRSNPALVPANSAGPSGVSLDTKMPSSFPLKGVEFLPPAIDNPKPADVLTILTSNNSSFPTISPSTTSSLKLKYIKYIFLRLDITSELNGCCSGICLVFPFIFICFTGWLFIWWRAQRLVIVTKTSSTCNSTQFPTSLGRYCNLLSLIGRQCRLFRSTLRFVRFTNLPIVAGNSTRKFSANVVNDYDPAKVLEELEDYQCDMAKIND</sequence>
<keyword evidence="1" id="KW-1133">Transmembrane helix</keyword>
<keyword evidence="3" id="KW-1185">Reference proteome</keyword>
<protein>
    <submittedName>
        <fullName evidence="2">Uncharacterized protein</fullName>
    </submittedName>
</protein>
<organism evidence="2 3">
    <name type="scientific">Aphis glycines</name>
    <name type="common">Soybean aphid</name>
    <dbReference type="NCBI Taxonomy" id="307491"/>
    <lineage>
        <taxon>Eukaryota</taxon>
        <taxon>Metazoa</taxon>
        <taxon>Ecdysozoa</taxon>
        <taxon>Arthropoda</taxon>
        <taxon>Hexapoda</taxon>
        <taxon>Insecta</taxon>
        <taxon>Pterygota</taxon>
        <taxon>Neoptera</taxon>
        <taxon>Paraneoptera</taxon>
        <taxon>Hemiptera</taxon>
        <taxon>Sternorrhyncha</taxon>
        <taxon>Aphidomorpha</taxon>
        <taxon>Aphidoidea</taxon>
        <taxon>Aphididae</taxon>
        <taxon>Aphidini</taxon>
        <taxon>Aphis</taxon>
        <taxon>Aphis</taxon>
    </lineage>
</organism>
<keyword evidence="1" id="KW-0472">Membrane</keyword>
<evidence type="ECO:0000313" key="3">
    <source>
        <dbReference type="Proteomes" id="UP000475862"/>
    </source>
</evidence>
<keyword evidence="1" id="KW-0812">Transmembrane</keyword>
<feature type="transmembrane region" description="Helical" evidence="1">
    <location>
        <begin position="228"/>
        <end position="245"/>
    </location>
</feature>
<evidence type="ECO:0000256" key="1">
    <source>
        <dbReference type="SAM" id="Phobius"/>
    </source>
</evidence>
<evidence type="ECO:0000313" key="2">
    <source>
        <dbReference type="EMBL" id="KAE9523407.1"/>
    </source>
</evidence>
<name>A0A6G0T0H6_APHGL</name>
<accession>A0A6G0T0H6</accession>
<proteinExistence type="predicted"/>
<reference evidence="2 3" key="1">
    <citation type="submission" date="2019-08" db="EMBL/GenBank/DDBJ databases">
        <title>The genome of the soybean aphid Biotype 1, its phylome, world population structure and adaptation to the North American continent.</title>
        <authorList>
            <person name="Giordano R."/>
            <person name="Donthu R.K."/>
            <person name="Hernandez A.G."/>
            <person name="Wright C.L."/>
            <person name="Zimin A.V."/>
        </authorList>
    </citation>
    <scope>NUCLEOTIDE SEQUENCE [LARGE SCALE GENOMIC DNA]</scope>
    <source>
        <tissue evidence="2">Whole aphids</tissue>
    </source>
</reference>
<dbReference type="Proteomes" id="UP000475862">
    <property type="component" value="Unassembled WGS sequence"/>
</dbReference>
<dbReference type="AlphaFoldDB" id="A0A6G0T0H6"/>
<dbReference type="EMBL" id="VYZN01000079">
    <property type="protein sequence ID" value="KAE9523407.1"/>
    <property type="molecule type" value="Genomic_DNA"/>
</dbReference>